<keyword evidence="1" id="KW-0812">Transmembrane</keyword>
<protein>
    <submittedName>
        <fullName evidence="2">Uncharacterized LOC101242041</fullName>
    </submittedName>
</protein>
<dbReference type="EMBL" id="EAAA01000210">
    <property type="status" value="NOT_ANNOTATED_CDS"/>
    <property type="molecule type" value="Genomic_DNA"/>
</dbReference>
<keyword evidence="1" id="KW-1133">Transmembrane helix</keyword>
<dbReference type="Proteomes" id="UP000008144">
    <property type="component" value="Chromosome 1"/>
</dbReference>
<dbReference type="InParanoid" id="H2XPM4"/>
<name>H2XPM4_CIOIN</name>
<dbReference type="RefSeq" id="XP_004225526.1">
    <property type="nucleotide sequence ID" value="XM_004225478.4"/>
</dbReference>
<accession>A0A1W2WP36</accession>
<dbReference type="Ensembl" id="ENSCINT00000031390.1">
    <property type="protein sequence ID" value="ENSCINP00000031608.1"/>
    <property type="gene ID" value="ENSCING00000020520.1"/>
</dbReference>
<evidence type="ECO:0000313" key="2">
    <source>
        <dbReference type="Ensembl" id="ENSCINP00000031608.1"/>
    </source>
</evidence>
<gene>
    <name evidence="2" type="primary">LOC101242041</name>
</gene>
<proteinExistence type="predicted"/>
<dbReference type="KEGG" id="cin:101242041"/>
<reference evidence="2" key="4">
    <citation type="submission" date="2025-09" db="UniProtKB">
        <authorList>
            <consortium name="Ensembl"/>
        </authorList>
    </citation>
    <scope>IDENTIFICATION</scope>
</reference>
<feature type="transmembrane region" description="Helical" evidence="1">
    <location>
        <begin position="12"/>
        <end position="36"/>
    </location>
</feature>
<reference evidence="3" key="1">
    <citation type="journal article" date="2002" name="Science">
        <title>The draft genome of Ciona intestinalis: insights into chordate and vertebrate origins.</title>
        <authorList>
            <person name="Dehal P."/>
            <person name="Satou Y."/>
            <person name="Campbell R.K."/>
            <person name="Chapman J."/>
            <person name="Degnan B."/>
            <person name="De Tomaso A."/>
            <person name="Davidson B."/>
            <person name="Di Gregorio A."/>
            <person name="Gelpke M."/>
            <person name="Goodstein D.M."/>
            <person name="Harafuji N."/>
            <person name="Hastings K.E."/>
            <person name="Ho I."/>
            <person name="Hotta K."/>
            <person name="Huang W."/>
            <person name="Kawashima T."/>
            <person name="Lemaire P."/>
            <person name="Martinez D."/>
            <person name="Meinertzhagen I.A."/>
            <person name="Necula S."/>
            <person name="Nonaka M."/>
            <person name="Putnam N."/>
            <person name="Rash S."/>
            <person name="Saiga H."/>
            <person name="Satake M."/>
            <person name="Terry A."/>
            <person name="Yamada L."/>
            <person name="Wang H.G."/>
            <person name="Awazu S."/>
            <person name="Azumi K."/>
            <person name="Boore J."/>
            <person name="Branno M."/>
            <person name="Chin-Bow S."/>
            <person name="DeSantis R."/>
            <person name="Doyle S."/>
            <person name="Francino P."/>
            <person name="Keys D.N."/>
            <person name="Haga S."/>
            <person name="Hayashi H."/>
            <person name="Hino K."/>
            <person name="Imai K.S."/>
            <person name="Inaba K."/>
            <person name="Kano S."/>
            <person name="Kobayashi K."/>
            <person name="Kobayashi M."/>
            <person name="Lee B.I."/>
            <person name="Makabe K.W."/>
            <person name="Manohar C."/>
            <person name="Matassi G."/>
            <person name="Medina M."/>
            <person name="Mochizuki Y."/>
            <person name="Mount S."/>
            <person name="Morishita T."/>
            <person name="Miura S."/>
            <person name="Nakayama A."/>
            <person name="Nishizaka S."/>
            <person name="Nomoto H."/>
            <person name="Ohta F."/>
            <person name="Oishi K."/>
            <person name="Rigoutsos I."/>
            <person name="Sano M."/>
            <person name="Sasaki A."/>
            <person name="Sasakura Y."/>
            <person name="Shoguchi E."/>
            <person name="Shin-i T."/>
            <person name="Spagnuolo A."/>
            <person name="Stainier D."/>
            <person name="Suzuki M.M."/>
            <person name="Tassy O."/>
            <person name="Takatori N."/>
            <person name="Tokuoka M."/>
            <person name="Yagi K."/>
            <person name="Yoshizaki F."/>
            <person name="Wada S."/>
            <person name="Zhang C."/>
            <person name="Hyatt P.D."/>
            <person name="Larimer F."/>
            <person name="Detter C."/>
            <person name="Doggett N."/>
            <person name="Glavina T."/>
            <person name="Hawkins T."/>
            <person name="Richardson P."/>
            <person name="Lucas S."/>
            <person name="Kohara Y."/>
            <person name="Levine M."/>
            <person name="Satoh N."/>
            <person name="Rokhsar D.S."/>
        </authorList>
    </citation>
    <scope>NUCLEOTIDE SEQUENCE [LARGE SCALE GENOMIC DNA]</scope>
</reference>
<organism evidence="2 3">
    <name type="scientific">Ciona intestinalis</name>
    <name type="common">Transparent sea squirt</name>
    <name type="synonym">Ascidia intestinalis</name>
    <dbReference type="NCBI Taxonomy" id="7719"/>
    <lineage>
        <taxon>Eukaryota</taxon>
        <taxon>Metazoa</taxon>
        <taxon>Chordata</taxon>
        <taxon>Tunicata</taxon>
        <taxon>Ascidiacea</taxon>
        <taxon>Phlebobranchia</taxon>
        <taxon>Cionidae</taxon>
        <taxon>Ciona</taxon>
    </lineage>
</organism>
<dbReference type="AlphaFoldDB" id="H2XPM4"/>
<reference evidence="2" key="2">
    <citation type="journal article" date="2008" name="Genome Biol.">
        <title>Improved genome assembly and evidence-based global gene model set for the chordate Ciona intestinalis: new insight into intron and operon populations.</title>
        <authorList>
            <person name="Satou Y."/>
            <person name="Mineta K."/>
            <person name="Ogasawara M."/>
            <person name="Sasakura Y."/>
            <person name="Shoguchi E."/>
            <person name="Ueno K."/>
            <person name="Yamada L."/>
            <person name="Matsumoto J."/>
            <person name="Wasserscheid J."/>
            <person name="Dewar K."/>
            <person name="Wiley G.B."/>
            <person name="Macmil S.L."/>
            <person name="Roe B.A."/>
            <person name="Zeller R.W."/>
            <person name="Hastings K.E."/>
            <person name="Lemaire P."/>
            <person name="Lindquist E."/>
            <person name="Endo T."/>
            <person name="Hotta K."/>
            <person name="Inaba K."/>
        </authorList>
    </citation>
    <scope>NUCLEOTIDE SEQUENCE [LARGE SCALE GENOMIC DNA]</scope>
    <source>
        <strain evidence="2">wild type</strain>
    </source>
</reference>
<sequence length="186" mass="20594">MTSKKETNNNYYFIKGIGGYALAVVVVVIIIITLIYERSVGLFVCPVLRGEKNSVASDPIALDLIGGNDLPVVPPTTTTTTTKTTTKTTKTTISHSQPIITNLIESSTKLPEDTYSDKYITKAPPRNATLLLIILLRLHFNNSLPYVSKTDPKGINFMKTTIILRNTFQIFLHKSDLLVYNTSQCV</sequence>
<evidence type="ECO:0000313" key="3">
    <source>
        <dbReference type="Proteomes" id="UP000008144"/>
    </source>
</evidence>
<reference evidence="2" key="3">
    <citation type="submission" date="2025-08" db="UniProtKB">
        <authorList>
            <consortium name="Ensembl"/>
        </authorList>
    </citation>
    <scope>IDENTIFICATION</scope>
</reference>
<accession>H2XPM4</accession>
<dbReference type="GeneID" id="101242041"/>
<evidence type="ECO:0000256" key="1">
    <source>
        <dbReference type="SAM" id="Phobius"/>
    </source>
</evidence>
<keyword evidence="3" id="KW-1185">Reference proteome</keyword>
<dbReference type="HOGENOM" id="CLU_1453912_0_0_1"/>
<keyword evidence="1" id="KW-0472">Membrane</keyword>